<dbReference type="AlphaFoldDB" id="A0A0E9UUM0"/>
<reference evidence="2" key="1">
    <citation type="submission" date="2014-11" db="EMBL/GenBank/DDBJ databases">
        <authorList>
            <person name="Amaro Gonzalez C."/>
        </authorList>
    </citation>
    <scope>NUCLEOTIDE SEQUENCE</scope>
</reference>
<organism evidence="2">
    <name type="scientific">Anguilla anguilla</name>
    <name type="common">European freshwater eel</name>
    <name type="synonym">Muraena anguilla</name>
    <dbReference type="NCBI Taxonomy" id="7936"/>
    <lineage>
        <taxon>Eukaryota</taxon>
        <taxon>Metazoa</taxon>
        <taxon>Chordata</taxon>
        <taxon>Craniata</taxon>
        <taxon>Vertebrata</taxon>
        <taxon>Euteleostomi</taxon>
        <taxon>Actinopterygii</taxon>
        <taxon>Neopterygii</taxon>
        <taxon>Teleostei</taxon>
        <taxon>Anguilliformes</taxon>
        <taxon>Anguillidae</taxon>
        <taxon>Anguilla</taxon>
    </lineage>
</organism>
<sequence>MQMNAHLLVADCMMGLLPSSGSAWLFSVLQSLCWRSEVLHALKSAKPQCQALILTLLKNEKLWVFTQLC</sequence>
<dbReference type="EMBL" id="GBXM01039070">
    <property type="protein sequence ID" value="JAH69507.1"/>
    <property type="molecule type" value="Transcribed_RNA"/>
</dbReference>
<feature type="signal peptide" evidence="1">
    <location>
        <begin position="1"/>
        <end position="23"/>
    </location>
</feature>
<evidence type="ECO:0008006" key="3">
    <source>
        <dbReference type="Google" id="ProtNLM"/>
    </source>
</evidence>
<feature type="chain" id="PRO_5002433374" description="Secreted protein" evidence="1">
    <location>
        <begin position="24"/>
        <end position="69"/>
    </location>
</feature>
<reference evidence="2" key="2">
    <citation type="journal article" date="2015" name="Fish Shellfish Immunol.">
        <title>Early steps in the European eel (Anguilla anguilla)-Vibrio vulnificus interaction in the gills: Role of the RtxA13 toxin.</title>
        <authorList>
            <person name="Callol A."/>
            <person name="Pajuelo D."/>
            <person name="Ebbesson L."/>
            <person name="Teles M."/>
            <person name="MacKenzie S."/>
            <person name="Amaro C."/>
        </authorList>
    </citation>
    <scope>NUCLEOTIDE SEQUENCE</scope>
</reference>
<accession>A0A0E9UUM0</accession>
<evidence type="ECO:0000313" key="2">
    <source>
        <dbReference type="EMBL" id="JAH69507.1"/>
    </source>
</evidence>
<proteinExistence type="predicted"/>
<protein>
    <recommendedName>
        <fullName evidence="3">Secreted protein</fullName>
    </recommendedName>
</protein>
<name>A0A0E9UUM0_ANGAN</name>
<keyword evidence="1" id="KW-0732">Signal</keyword>
<evidence type="ECO:0000256" key="1">
    <source>
        <dbReference type="SAM" id="SignalP"/>
    </source>
</evidence>